<comment type="caution">
    <text evidence="20">The sequence shown here is derived from an EMBL/GenBank/DDBJ whole genome shotgun (WGS) entry which is preliminary data.</text>
</comment>
<keyword evidence="10" id="KW-0159">Chromosome partition</keyword>
<keyword evidence="12" id="KW-0175">Coiled coil</keyword>
<keyword evidence="6" id="KW-0963">Cytoplasm</keyword>
<dbReference type="OrthoDB" id="5599235at2759"/>
<evidence type="ECO:0000256" key="12">
    <source>
        <dbReference type="ARBA" id="ARBA00023054"/>
    </source>
</evidence>
<accession>A0A9W8N169</accession>
<keyword evidence="21" id="KW-1185">Reference proteome</keyword>
<evidence type="ECO:0000256" key="14">
    <source>
        <dbReference type="ARBA" id="ARBA00023242"/>
    </source>
</evidence>
<evidence type="ECO:0000256" key="15">
    <source>
        <dbReference type="ARBA" id="ARBA00023306"/>
    </source>
</evidence>
<keyword evidence="14" id="KW-0539">Nucleus</keyword>
<dbReference type="Pfam" id="PF08651">
    <property type="entry name" value="DASH_Duo1"/>
    <property type="match status" value="1"/>
</dbReference>
<feature type="region of interest" description="Disordered" evidence="19">
    <location>
        <begin position="71"/>
        <end position="92"/>
    </location>
</feature>
<keyword evidence="15" id="KW-0131">Cell cycle</keyword>
<dbReference type="GO" id="GO:0000278">
    <property type="term" value="P:mitotic cell cycle"/>
    <property type="evidence" value="ECO:0007669"/>
    <property type="project" value="InterPro"/>
</dbReference>
<keyword evidence="16" id="KW-0137">Centromere</keyword>
<evidence type="ECO:0000313" key="20">
    <source>
        <dbReference type="EMBL" id="KAJ3516833.1"/>
    </source>
</evidence>
<evidence type="ECO:0000256" key="7">
    <source>
        <dbReference type="ARBA" id="ARBA00022618"/>
    </source>
</evidence>
<evidence type="ECO:0000256" key="6">
    <source>
        <dbReference type="ARBA" id="ARBA00022490"/>
    </source>
</evidence>
<name>A0A9W8N169_9AGAR</name>
<dbReference type="GO" id="GO:0072686">
    <property type="term" value="C:mitotic spindle"/>
    <property type="evidence" value="ECO:0007669"/>
    <property type="project" value="InterPro"/>
</dbReference>
<dbReference type="Proteomes" id="UP001148786">
    <property type="component" value="Unassembled WGS sequence"/>
</dbReference>
<evidence type="ECO:0000256" key="18">
    <source>
        <dbReference type="ARBA" id="ARBA00044358"/>
    </source>
</evidence>
<comment type="subcellular location">
    <subcellularLocation>
        <location evidence="3">Chromosome</location>
        <location evidence="3">Centromere</location>
        <location evidence="3">Kinetochore</location>
    </subcellularLocation>
    <subcellularLocation>
        <location evidence="2">Cytoplasm</location>
        <location evidence="2">Cytoskeleton</location>
        <location evidence="2">Spindle</location>
    </subcellularLocation>
    <subcellularLocation>
        <location evidence="1">Nucleus</location>
    </subcellularLocation>
</comment>
<evidence type="ECO:0000256" key="13">
    <source>
        <dbReference type="ARBA" id="ARBA00023212"/>
    </source>
</evidence>
<feature type="compositionally biased region" description="Basic and acidic residues" evidence="19">
    <location>
        <begin position="214"/>
        <end position="244"/>
    </location>
</feature>
<feature type="compositionally biased region" description="Basic and acidic residues" evidence="19">
    <location>
        <begin position="1"/>
        <end position="10"/>
    </location>
</feature>
<dbReference type="GO" id="GO:0007059">
    <property type="term" value="P:chromosome segregation"/>
    <property type="evidence" value="ECO:0007669"/>
    <property type="project" value="UniProtKB-KW"/>
</dbReference>
<evidence type="ECO:0000256" key="11">
    <source>
        <dbReference type="ARBA" id="ARBA00022838"/>
    </source>
</evidence>
<feature type="region of interest" description="Disordered" evidence="19">
    <location>
        <begin position="214"/>
        <end position="260"/>
    </location>
</feature>
<dbReference type="GO" id="GO:0042729">
    <property type="term" value="C:DASH complex"/>
    <property type="evidence" value="ECO:0007669"/>
    <property type="project" value="InterPro"/>
</dbReference>
<organism evidence="20 21">
    <name type="scientific">Agrocybe chaxingu</name>
    <dbReference type="NCBI Taxonomy" id="84603"/>
    <lineage>
        <taxon>Eukaryota</taxon>
        <taxon>Fungi</taxon>
        <taxon>Dikarya</taxon>
        <taxon>Basidiomycota</taxon>
        <taxon>Agaricomycotina</taxon>
        <taxon>Agaricomycetes</taxon>
        <taxon>Agaricomycetidae</taxon>
        <taxon>Agaricales</taxon>
        <taxon>Agaricineae</taxon>
        <taxon>Strophariaceae</taxon>
        <taxon>Agrocybe</taxon>
    </lineage>
</organism>
<dbReference type="PANTHER" id="PTHR28216:SF1">
    <property type="entry name" value="DASH COMPLEX SUBUNIT DUO1"/>
    <property type="match status" value="1"/>
</dbReference>
<evidence type="ECO:0000256" key="4">
    <source>
        <dbReference type="ARBA" id="ARBA00005366"/>
    </source>
</evidence>
<keyword evidence="5" id="KW-0158">Chromosome</keyword>
<dbReference type="GO" id="GO:0051301">
    <property type="term" value="P:cell division"/>
    <property type="evidence" value="ECO:0007669"/>
    <property type="project" value="UniProtKB-KW"/>
</dbReference>
<evidence type="ECO:0000256" key="5">
    <source>
        <dbReference type="ARBA" id="ARBA00022454"/>
    </source>
</evidence>
<gene>
    <name evidence="20" type="ORF">NLJ89_g868</name>
</gene>
<keyword evidence="13" id="KW-0206">Cytoskeleton</keyword>
<evidence type="ECO:0000256" key="1">
    <source>
        <dbReference type="ARBA" id="ARBA00004123"/>
    </source>
</evidence>
<protein>
    <recommendedName>
        <fullName evidence="17">DASH complex subunit DUO1</fullName>
    </recommendedName>
    <alternativeName>
        <fullName evidence="18">Outer kinetochore protein DUO1</fullName>
    </alternativeName>
</protein>
<evidence type="ECO:0000256" key="17">
    <source>
        <dbReference type="ARBA" id="ARBA00044152"/>
    </source>
</evidence>
<dbReference type="GO" id="GO:0005874">
    <property type="term" value="C:microtubule"/>
    <property type="evidence" value="ECO:0007669"/>
    <property type="project" value="UniProtKB-KW"/>
</dbReference>
<reference evidence="20" key="1">
    <citation type="submission" date="2022-07" db="EMBL/GenBank/DDBJ databases">
        <title>Genome Sequence of Agrocybe chaxingu.</title>
        <authorList>
            <person name="Buettner E."/>
        </authorList>
    </citation>
    <scope>NUCLEOTIDE SEQUENCE</scope>
    <source>
        <strain evidence="20">MP-N11</strain>
    </source>
</reference>
<keyword evidence="7" id="KW-0132">Cell division</keyword>
<evidence type="ECO:0000256" key="3">
    <source>
        <dbReference type="ARBA" id="ARBA00004629"/>
    </source>
</evidence>
<dbReference type="AlphaFoldDB" id="A0A9W8N169"/>
<evidence type="ECO:0000256" key="10">
    <source>
        <dbReference type="ARBA" id="ARBA00022829"/>
    </source>
</evidence>
<keyword evidence="9" id="KW-0498">Mitosis</keyword>
<evidence type="ECO:0000256" key="2">
    <source>
        <dbReference type="ARBA" id="ARBA00004186"/>
    </source>
</evidence>
<dbReference type="InterPro" id="IPR013960">
    <property type="entry name" value="DASH_Duo1"/>
</dbReference>
<comment type="similarity">
    <text evidence="4">Belongs to the DASH complex DUO1 family.</text>
</comment>
<dbReference type="PANTHER" id="PTHR28216">
    <property type="entry name" value="DASH COMPLEX SUBUNIT DUO1"/>
    <property type="match status" value="1"/>
</dbReference>
<proteinExistence type="inferred from homology"/>
<keyword evidence="8" id="KW-0493">Microtubule</keyword>
<evidence type="ECO:0000256" key="16">
    <source>
        <dbReference type="ARBA" id="ARBA00023328"/>
    </source>
</evidence>
<evidence type="ECO:0000256" key="8">
    <source>
        <dbReference type="ARBA" id="ARBA00022701"/>
    </source>
</evidence>
<evidence type="ECO:0000256" key="19">
    <source>
        <dbReference type="SAM" id="MobiDB-lite"/>
    </source>
</evidence>
<feature type="region of interest" description="Disordered" evidence="19">
    <location>
        <begin position="1"/>
        <end position="44"/>
    </location>
</feature>
<feature type="compositionally biased region" description="Polar residues" evidence="19">
    <location>
        <begin position="12"/>
        <end position="34"/>
    </location>
</feature>
<evidence type="ECO:0000256" key="9">
    <source>
        <dbReference type="ARBA" id="ARBA00022776"/>
    </source>
</evidence>
<sequence length="260" mass="29261">MYQDSLDIHASDTGSRLLSLESPTFPSDTSSSRTGPGDNDLSLSELSLAEQTAIMSKPFSLLAKFESDVSTPTRSGAHATADGGDVDAHNDEGDVSIEVSDEEARLQASRLREEKLQSDVFILKKLNASFELFNDALRETGSANERVAAQLEQTDALLNKYINILSQSEEFSRLIFNERWQGAEADEMAFEQEQLFAKEAVRREAEDRALREQQEKMRLEKEKEERLRREEKERLEREKSDRAIRGSIRGTVVPSSTSQI</sequence>
<evidence type="ECO:0000313" key="21">
    <source>
        <dbReference type="Proteomes" id="UP001148786"/>
    </source>
</evidence>
<keyword evidence="11" id="KW-0995">Kinetochore</keyword>
<dbReference type="EMBL" id="JANKHO010000040">
    <property type="protein sequence ID" value="KAJ3516833.1"/>
    <property type="molecule type" value="Genomic_DNA"/>
</dbReference>